<feature type="compositionally biased region" description="Polar residues" evidence="1">
    <location>
        <begin position="55"/>
        <end position="73"/>
    </location>
</feature>
<feature type="compositionally biased region" description="Basic and acidic residues" evidence="1">
    <location>
        <begin position="518"/>
        <end position="528"/>
    </location>
</feature>
<accession>A0A0J8CSA5</accession>
<dbReference type="SMART" id="SM00717">
    <property type="entry name" value="SANT"/>
    <property type="match status" value="1"/>
</dbReference>
<feature type="compositionally biased region" description="Basic residues" evidence="1">
    <location>
        <begin position="459"/>
        <end position="470"/>
    </location>
</feature>
<dbReference type="Pfam" id="PF15963">
    <property type="entry name" value="Myb_DNA-bind_7"/>
    <property type="match status" value="1"/>
</dbReference>
<dbReference type="PANTHER" id="PTHR22929:SF0">
    <property type="entry name" value="TRANSCRIPTION FACTOR TFIIIB COMPONENT B'' HOMOLOG"/>
    <property type="match status" value="1"/>
</dbReference>
<dbReference type="InterPro" id="IPR009057">
    <property type="entry name" value="Homeodomain-like_sf"/>
</dbReference>
<reference evidence="3 4" key="1">
    <citation type="journal article" date="2014" name="Nature">
        <title>The genome of the recently domesticated crop plant sugar beet (Beta vulgaris).</title>
        <authorList>
            <person name="Dohm J.C."/>
            <person name="Minoche A.E."/>
            <person name="Holtgrawe D."/>
            <person name="Capella-Gutierrez S."/>
            <person name="Zakrzewski F."/>
            <person name="Tafer H."/>
            <person name="Rupp O."/>
            <person name="Sorensen T.R."/>
            <person name="Stracke R."/>
            <person name="Reinhardt R."/>
            <person name="Goesmann A."/>
            <person name="Kraft T."/>
            <person name="Schulz B."/>
            <person name="Stadler P.F."/>
            <person name="Schmidt T."/>
            <person name="Gabaldon T."/>
            <person name="Lehrach H."/>
            <person name="Weisshaar B."/>
            <person name="Himmelbauer H."/>
        </authorList>
    </citation>
    <scope>NUCLEOTIDE SEQUENCE [LARGE SCALE GENOMIC DNA]</scope>
    <source>
        <tissue evidence="3">Taproot</tissue>
    </source>
</reference>
<dbReference type="eggNOG" id="KOG2009">
    <property type="taxonomic scope" value="Eukaryota"/>
</dbReference>
<feature type="compositionally biased region" description="Basic and acidic residues" evidence="1">
    <location>
        <begin position="671"/>
        <end position="698"/>
    </location>
</feature>
<dbReference type="OrthoDB" id="272624at2759"/>
<keyword evidence="4" id="KW-1185">Reference proteome</keyword>
<feature type="region of interest" description="Disordered" evidence="1">
    <location>
        <begin position="247"/>
        <end position="281"/>
    </location>
</feature>
<name>A0A0J8CSA5_BETVV</name>
<dbReference type="InterPro" id="IPR001005">
    <property type="entry name" value="SANT/Myb"/>
</dbReference>
<dbReference type="AlphaFoldDB" id="A0A0J8CSA5"/>
<dbReference type="SUPFAM" id="SSF46689">
    <property type="entry name" value="Homeodomain-like"/>
    <property type="match status" value="1"/>
</dbReference>
<proteinExistence type="predicted"/>
<evidence type="ECO:0000256" key="1">
    <source>
        <dbReference type="SAM" id="MobiDB-lite"/>
    </source>
</evidence>
<sequence length="721" mass="79802">MSNTIYEVFAMIIINVDDPFSEPTVVKAPTAGRFQPKAKPRPKRGPLPAVKSTKEPSVTSISQDSVSVQSNGNVEKKSDAPISSSFTDVDSLGKPPKDGNLSTEAREVSGSAVTGDLEIDVSIPVGGINLSVDSSTELQLPPNIVGLSPNAAGFPAETPTLDASNVQNEGELSGFPDVSFIDAPSLKPCKPQTVHDQSIDKTLQDSESYKGSFVCDDADIQIDVEQLGVGDFSCFDSIDMMSEGAAASGKRAVKFQPKPKAQSDRLKAPTEAGSHHPHGSELHSETLHLARDSSIHAGQPDTVSDLSHMRLDSEFSIHSSVYQADFVGSEETDQFMTADLPQQGEEHHGEDKSYDALDSSAKSVDEGFLSGFDVNENGYELFDGINGEFHDNINSHNEAPYGSASNRDENNDVVHLAEESSQKKRPRKSKKVASENDKPARRRRKATQNPAESTEKPPKKFPRGTRRKRCVDKSLLEAPEDELDLQRVPIRELILLAEHKERQAKKEAATTLPSLTSERTDNTLSEDRPYDDEGYGFDQDDAFDNPSTSEVQKDTGYFNYQSFMQREPRARWTKQDTELFYKGISQFGSDLSMVQQLFPGLTRHHIKLKYKKEERQNPMRLHDALCSRTQDLSHFELVIGRLKEQAARDGKADIDDSVYEAGEAEGPEEVVNSHEDVAKPEQNEEDKVADQEPDKHLAESPPKSYHSEEEDFDWSEYKSEL</sequence>
<evidence type="ECO:0000259" key="2">
    <source>
        <dbReference type="SMART" id="SM00717"/>
    </source>
</evidence>
<dbReference type="GO" id="GO:0000126">
    <property type="term" value="C:transcription factor TFIIIB complex"/>
    <property type="evidence" value="ECO:0007669"/>
    <property type="project" value="TreeGrafter"/>
</dbReference>
<dbReference type="OMA" id="YKESIEC"/>
<dbReference type="EMBL" id="KQ090056">
    <property type="protein sequence ID" value="KMT16482.1"/>
    <property type="molecule type" value="Genomic_DNA"/>
</dbReference>
<feature type="region of interest" description="Disordered" evidence="1">
    <location>
        <begin position="660"/>
        <end position="721"/>
    </location>
</feature>
<dbReference type="Proteomes" id="UP000035740">
    <property type="component" value="Chromosome 3"/>
</dbReference>
<feature type="region of interest" description="Disordered" evidence="1">
    <location>
        <begin position="417"/>
        <end position="473"/>
    </location>
</feature>
<evidence type="ECO:0000313" key="3">
    <source>
        <dbReference type="EMBL" id="KMT16482.1"/>
    </source>
</evidence>
<dbReference type="Gramene" id="KMT16482">
    <property type="protein sequence ID" value="KMT16482"/>
    <property type="gene ID" value="BVRB_3g051000"/>
</dbReference>
<gene>
    <name evidence="3" type="ORF">BVRB_3g051000</name>
</gene>
<feature type="domain" description="Myb-like" evidence="2">
    <location>
        <begin position="568"/>
        <end position="616"/>
    </location>
</feature>
<organism evidence="3 4">
    <name type="scientific">Beta vulgaris subsp. vulgaris</name>
    <name type="common">Beet</name>
    <dbReference type="NCBI Taxonomy" id="3555"/>
    <lineage>
        <taxon>Eukaryota</taxon>
        <taxon>Viridiplantae</taxon>
        <taxon>Streptophyta</taxon>
        <taxon>Embryophyta</taxon>
        <taxon>Tracheophyta</taxon>
        <taxon>Spermatophyta</taxon>
        <taxon>Magnoliopsida</taxon>
        <taxon>eudicotyledons</taxon>
        <taxon>Gunneridae</taxon>
        <taxon>Pentapetalae</taxon>
        <taxon>Caryophyllales</taxon>
        <taxon>Chenopodiaceae</taxon>
        <taxon>Betoideae</taxon>
        <taxon>Beta</taxon>
    </lineage>
</organism>
<dbReference type="PANTHER" id="PTHR22929">
    <property type="entry name" value="RNA POLYMERASE III TRANSCRIPTION INITIATION FACTOR B"/>
    <property type="match status" value="1"/>
</dbReference>
<evidence type="ECO:0000313" key="4">
    <source>
        <dbReference type="Proteomes" id="UP000035740"/>
    </source>
</evidence>
<feature type="region of interest" description="Disordered" evidence="1">
    <location>
        <begin position="29"/>
        <end position="111"/>
    </location>
</feature>
<protein>
    <recommendedName>
        <fullName evidence="2">Myb-like domain-containing protein</fullName>
    </recommendedName>
</protein>
<dbReference type="GO" id="GO:0070898">
    <property type="term" value="P:RNA polymerase III preinitiation complex assembly"/>
    <property type="evidence" value="ECO:0007669"/>
    <property type="project" value="TreeGrafter"/>
</dbReference>
<dbReference type="GO" id="GO:0001156">
    <property type="term" value="F:TFIIIC-class transcription factor complex binding"/>
    <property type="evidence" value="ECO:0007669"/>
    <property type="project" value="TreeGrafter"/>
</dbReference>
<dbReference type="InterPro" id="IPR039467">
    <property type="entry name" value="TFIIIB_B''_Myb"/>
</dbReference>
<feature type="region of interest" description="Disordered" evidence="1">
    <location>
        <begin position="502"/>
        <end position="528"/>
    </location>
</feature>